<protein>
    <submittedName>
        <fullName evidence="1">Uncharacterized protein</fullName>
    </submittedName>
</protein>
<organism evidence="1 2">
    <name type="scientific">Bacillus carboniphilus</name>
    <dbReference type="NCBI Taxonomy" id="86663"/>
    <lineage>
        <taxon>Bacteria</taxon>
        <taxon>Bacillati</taxon>
        <taxon>Bacillota</taxon>
        <taxon>Bacilli</taxon>
        <taxon>Bacillales</taxon>
        <taxon>Bacillaceae</taxon>
        <taxon>Bacillus</taxon>
    </lineage>
</organism>
<keyword evidence="2" id="KW-1185">Reference proteome</keyword>
<evidence type="ECO:0000313" key="1">
    <source>
        <dbReference type="EMBL" id="GAA0348234.1"/>
    </source>
</evidence>
<reference evidence="1 2" key="1">
    <citation type="journal article" date="2019" name="Int. J. Syst. Evol. Microbiol.">
        <title>The Global Catalogue of Microorganisms (GCM) 10K type strain sequencing project: providing services to taxonomists for standard genome sequencing and annotation.</title>
        <authorList>
            <consortium name="The Broad Institute Genomics Platform"/>
            <consortium name="The Broad Institute Genome Sequencing Center for Infectious Disease"/>
            <person name="Wu L."/>
            <person name="Ma J."/>
        </authorList>
    </citation>
    <scope>NUCLEOTIDE SEQUENCE [LARGE SCALE GENOMIC DNA]</scope>
    <source>
        <strain evidence="1 2">JCM 9731</strain>
    </source>
</reference>
<comment type="caution">
    <text evidence="1">The sequence shown here is derived from an EMBL/GenBank/DDBJ whole genome shotgun (WGS) entry which is preliminary data.</text>
</comment>
<dbReference type="Proteomes" id="UP001500782">
    <property type="component" value="Unassembled WGS sequence"/>
</dbReference>
<dbReference type="RefSeq" id="WP_343804154.1">
    <property type="nucleotide sequence ID" value="NZ_BAAADJ010000064.1"/>
</dbReference>
<dbReference type="EMBL" id="BAAADJ010000064">
    <property type="protein sequence ID" value="GAA0348234.1"/>
    <property type="molecule type" value="Genomic_DNA"/>
</dbReference>
<evidence type="ECO:0000313" key="2">
    <source>
        <dbReference type="Proteomes" id="UP001500782"/>
    </source>
</evidence>
<accession>A0ABN0WWC4</accession>
<sequence>MFDPTAYENIKVILEGAVYDYDLEGQITVLDRNDTFNLSKLTRTYTIQFSLNAMQTPCDLMITLSTLDLYKEIALNQEEVGCKIQVGVHIYEDEVPLQKLKAQMISVWGARDIDIKTEYSLNGDKTTNIVEIDFDRLIKEDDVDDVVALVDHCIHTLQILSQG</sequence>
<name>A0ABN0WWC4_9BACI</name>
<gene>
    <name evidence="1" type="ORF">GCM10008967_43200</name>
</gene>
<proteinExistence type="predicted"/>